<dbReference type="PANTHER" id="PTHR32309:SF13">
    <property type="entry name" value="FERRIC ENTEROBACTIN TRANSPORT PROTEIN FEPE"/>
    <property type="match status" value="1"/>
</dbReference>
<evidence type="ECO:0000256" key="1">
    <source>
        <dbReference type="ARBA" id="ARBA00004651"/>
    </source>
</evidence>
<evidence type="ECO:0000256" key="10">
    <source>
        <dbReference type="ARBA" id="ARBA00023169"/>
    </source>
</evidence>
<dbReference type="InterPro" id="IPR003856">
    <property type="entry name" value="LPS_length_determ_N"/>
</dbReference>
<comment type="subcellular location">
    <subcellularLocation>
        <location evidence="1">Cell membrane</location>
        <topology evidence="1">Multi-pass membrane protein</topology>
    </subcellularLocation>
</comment>
<feature type="transmembrane region" description="Helical" evidence="12">
    <location>
        <begin position="21"/>
        <end position="40"/>
    </location>
</feature>
<feature type="domain" description="Polysaccharide chain length determinant N-terminal" evidence="13">
    <location>
        <begin position="3"/>
        <end position="90"/>
    </location>
</feature>
<evidence type="ECO:0000256" key="8">
    <source>
        <dbReference type="ARBA" id="ARBA00022989"/>
    </source>
</evidence>
<evidence type="ECO:0000256" key="3">
    <source>
        <dbReference type="ARBA" id="ARBA00006683"/>
    </source>
</evidence>
<keyword evidence="10" id="KW-0270">Exopolysaccharide synthesis</keyword>
<dbReference type="GO" id="GO:0000271">
    <property type="term" value="P:polysaccharide biosynthetic process"/>
    <property type="evidence" value="ECO:0007669"/>
    <property type="project" value="UniProtKB-KW"/>
</dbReference>
<evidence type="ECO:0000313" key="14">
    <source>
        <dbReference type="EMBL" id="QCI87021.1"/>
    </source>
</evidence>
<evidence type="ECO:0000256" key="2">
    <source>
        <dbReference type="ARBA" id="ARBA00005132"/>
    </source>
</evidence>
<keyword evidence="9 12" id="KW-0472">Membrane</keyword>
<accession>A0A4D7CX91</accession>
<name>A0A4D7CX91_9ENTE</name>
<evidence type="ECO:0000256" key="5">
    <source>
        <dbReference type="ARBA" id="ARBA00022475"/>
    </source>
</evidence>
<keyword evidence="14" id="KW-0418">Kinase</keyword>
<evidence type="ECO:0000259" key="13">
    <source>
        <dbReference type="Pfam" id="PF02706"/>
    </source>
</evidence>
<sequence>MEETISLQEIFTILKKRLGMILTIFFVMVGITSFVTFFVMDKQYSSSVQLIAKLPTNEGQNSNINDVNFNLQMINTYKDFINSNVVLEDVQTVLEDEINYTGDISQIRGMLSVEQNTNSQMFTIKATTEDPKLAQLTANTVSEVFQEKSVDLLSIDKVSIMSQAPLNTNPVSPNTKLNLLIGSVLGLMLGAGLAFLLELLDKTVKDQRYIEDIIGMPVLGVIPEMTDKELKAKVQLNPKDSINTEMKRTRRARV</sequence>
<evidence type="ECO:0000256" key="11">
    <source>
        <dbReference type="ARBA" id="ARBA00045736"/>
    </source>
</evidence>
<keyword evidence="6 12" id="KW-0812">Transmembrane</keyword>
<protein>
    <recommendedName>
        <fullName evidence="4">Capsular polysaccharide biosynthesis protein CpsC</fullName>
    </recommendedName>
</protein>
<keyword evidence="15" id="KW-1185">Reference proteome</keyword>
<feature type="transmembrane region" description="Helical" evidence="12">
    <location>
        <begin position="179"/>
        <end position="200"/>
    </location>
</feature>
<dbReference type="PANTHER" id="PTHR32309">
    <property type="entry name" value="TYROSINE-PROTEIN KINASE"/>
    <property type="match status" value="1"/>
</dbReference>
<comment type="function">
    <text evidence="11">Required for CpsD phosphorylation. Involved in the regulation of capsular polysaccharide biosynthesis. May be part of a complex that directs the coordinated polymerization and export to the cell surface of the capsular polysaccharide.</text>
</comment>
<dbReference type="RefSeq" id="WP_136953843.1">
    <property type="nucleotide sequence ID" value="NZ_CP039712.1"/>
</dbReference>
<dbReference type="GO" id="GO:0004713">
    <property type="term" value="F:protein tyrosine kinase activity"/>
    <property type="evidence" value="ECO:0007669"/>
    <property type="project" value="TreeGrafter"/>
</dbReference>
<reference evidence="14 15" key="1">
    <citation type="submission" date="2019-04" db="EMBL/GenBank/DDBJ databases">
        <title>Vagococcus sp. nov., isolated from faeces of yaks (Bos grunniens).</title>
        <authorList>
            <person name="Ge Y."/>
        </authorList>
    </citation>
    <scope>NUCLEOTIDE SEQUENCE [LARGE SCALE GENOMIC DNA]</scope>
    <source>
        <strain evidence="14 15">MN-17</strain>
    </source>
</reference>
<keyword evidence="14" id="KW-0808">Transferase</keyword>
<evidence type="ECO:0000256" key="12">
    <source>
        <dbReference type="SAM" id="Phobius"/>
    </source>
</evidence>
<comment type="similarity">
    <text evidence="3">Belongs to the CpsC/CapA family.</text>
</comment>
<dbReference type="Proteomes" id="UP000298615">
    <property type="component" value="Chromosome"/>
</dbReference>
<dbReference type="Pfam" id="PF02706">
    <property type="entry name" value="Wzz"/>
    <property type="match status" value="1"/>
</dbReference>
<organism evidence="14 15">
    <name type="scientific">Vagococcus zengguangii</name>
    <dbReference type="NCBI Taxonomy" id="2571750"/>
    <lineage>
        <taxon>Bacteria</taxon>
        <taxon>Bacillati</taxon>
        <taxon>Bacillota</taxon>
        <taxon>Bacilli</taxon>
        <taxon>Lactobacillales</taxon>
        <taxon>Enterococcaceae</taxon>
        <taxon>Vagococcus</taxon>
    </lineage>
</organism>
<keyword evidence="5" id="KW-1003">Cell membrane</keyword>
<dbReference type="GO" id="GO:0005886">
    <property type="term" value="C:plasma membrane"/>
    <property type="evidence" value="ECO:0007669"/>
    <property type="project" value="UniProtKB-SubCell"/>
</dbReference>
<dbReference type="AlphaFoldDB" id="A0A4D7CX91"/>
<comment type="pathway">
    <text evidence="2">Capsule biogenesis; capsule polysaccharide biosynthesis.</text>
</comment>
<proteinExistence type="inferred from homology"/>
<evidence type="ECO:0000256" key="9">
    <source>
        <dbReference type="ARBA" id="ARBA00023136"/>
    </source>
</evidence>
<evidence type="ECO:0000256" key="7">
    <source>
        <dbReference type="ARBA" id="ARBA00022903"/>
    </source>
</evidence>
<evidence type="ECO:0000313" key="15">
    <source>
        <dbReference type="Proteomes" id="UP000298615"/>
    </source>
</evidence>
<keyword evidence="7" id="KW-0972">Capsule biogenesis/degradation</keyword>
<evidence type="ECO:0000256" key="4">
    <source>
        <dbReference type="ARBA" id="ARBA00020739"/>
    </source>
</evidence>
<gene>
    <name evidence="14" type="ORF">FA707_08605</name>
</gene>
<dbReference type="KEGG" id="vao:FA707_08605"/>
<keyword evidence="8 12" id="KW-1133">Transmembrane helix</keyword>
<dbReference type="InterPro" id="IPR050445">
    <property type="entry name" value="Bact_polysacc_biosynth/exp"/>
</dbReference>
<dbReference type="EMBL" id="CP039712">
    <property type="protein sequence ID" value="QCI87021.1"/>
    <property type="molecule type" value="Genomic_DNA"/>
</dbReference>
<evidence type="ECO:0000256" key="6">
    <source>
        <dbReference type="ARBA" id="ARBA00022692"/>
    </source>
</evidence>